<accession>A0A1G6Z261</accession>
<dbReference type="PANTHER" id="PTHR42684:SF3">
    <property type="entry name" value="ADENOSYLMETHIONINE-8-AMINO-7-OXONONANOATE AMINOTRANSFERASE"/>
    <property type="match status" value="1"/>
</dbReference>
<keyword evidence="5 6" id="KW-0663">Pyridoxal phosphate</keyword>
<dbReference type="PANTHER" id="PTHR42684">
    <property type="entry name" value="ADENOSYLMETHIONINE-8-AMINO-7-OXONONANOATE AMINOTRANSFERASE"/>
    <property type="match status" value="1"/>
</dbReference>
<dbReference type="EMBL" id="FNAP01000002">
    <property type="protein sequence ID" value="SDD96631.1"/>
    <property type="molecule type" value="Genomic_DNA"/>
</dbReference>
<organism evidence="7 8">
    <name type="scientific">Rhodospira trueperi</name>
    <dbReference type="NCBI Taxonomy" id="69960"/>
    <lineage>
        <taxon>Bacteria</taxon>
        <taxon>Pseudomonadati</taxon>
        <taxon>Pseudomonadota</taxon>
        <taxon>Alphaproteobacteria</taxon>
        <taxon>Rhodospirillales</taxon>
        <taxon>Rhodospirillaceae</taxon>
        <taxon>Rhodospira</taxon>
    </lineage>
</organism>
<dbReference type="SUPFAM" id="SSF53383">
    <property type="entry name" value="PLP-dependent transferases"/>
    <property type="match status" value="1"/>
</dbReference>
<keyword evidence="4" id="KW-0808">Transferase</keyword>
<dbReference type="InterPro" id="IPR015424">
    <property type="entry name" value="PyrdxlP-dep_Trfase"/>
</dbReference>
<proteinExistence type="inferred from homology"/>
<dbReference type="GO" id="GO:0009102">
    <property type="term" value="P:biotin biosynthetic process"/>
    <property type="evidence" value="ECO:0007669"/>
    <property type="project" value="TreeGrafter"/>
</dbReference>
<dbReference type="Gene3D" id="3.90.1150.10">
    <property type="entry name" value="Aspartate Aminotransferase, domain 1"/>
    <property type="match status" value="1"/>
</dbReference>
<dbReference type="CDD" id="cd00610">
    <property type="entry name" value="OAT_like"/>
    <property type="match status" value="1"/>
</dbReference>
<evidence type="ECO:0000256" key="2">
    <source>
        <dbReference type="ARBA" id="ARBA00008954"/>
    </source>
</evidence>
<evidence type="ECO:0000256" key="1">
    <source>
        <dbReference type="ARBA" id="ARBA00001933"/>
    </source>
</evidence>
<gene>
    <name evidence="7" type="ORF">SAMN05421720_102218</name>
</gene>
<sequence length="465" mass="50302">MTPFQRPNSAAARDVRHQMHPYTNPVAHEANGPMIVDRGEGVRVFDEDGKDYIEGLAGLWCTSLGFAAEERVARVAYDQLRRLGFYHPFGGKAHTPGIDLAEALIAMAPVPMSKVLFCNSGSEANDTAIKLIRFYNNALGRPEKKKIISRTKAYHGVTVASASLTGLPFNHRDFDLPMDGVLHTTCPHPYHFGAEGESPEDFATRCAEDLEALIQAEGPETIAAFFAEPVMGAGGVIVPPPTYFEKIQAVLKRHDILFVVDEVICGFGRTGNAWGCQTFGLQPDMIACAKQMSSGYLPIAALMLNERVYAPIRDNAGRIGMFGHGFTYGGHPVSCAVALEVLAIYKERDVFAHAAAVGPRLQQRLRGLADHPLVGETRGVGLIGGVELSRDKAARRPFDPAQGVGPAMGLHLHARGIITRVIGDTVAFSPPLVITEEEIDTMVDRVALALDDTLAWCRAEGLLPA</sequence>
<dbReference type="RefSeq" id="WP_092782730.1">
    <property type="nucleotide sequence ID" value="NZ_FNAP01000002.1"/>
</dbReference>
<dbReference type="InterPro" id="IPR049704">
    <property type="entry name" value="Aminotrans_3_PPA_site"/>
</dbReference>
<dbReference type="GO" id="GO:0004015">
    <property type="term" value="F:adenosylmethionine-8-amino-7-oxononanoate transaminase activity"/>
    <property type="evidence" value="ECO:0007669"/>
    <property type="project" value="TreeGrafter"/>
</dbReference>
<evidence type="ECO:0000313" key="8">
    <source>
        <dbReference type="Proteomes" id="UP000199412"/>
    </source>
</evidence>
<keyword evidence="8" id="KW-1185">Reference proteome</keyword>
<keyword evidence="7" id="KW-0670">Pyruvate</keyword>
<comment type="cofactor">
    <cofactor evidence="1">
        <name>pyridoxal 5'-phosphate</name>
        <dbReference type="ChEBI" id="CHEBI:597326"/>
    </cofactor>
</comment>
<dbReference type="PIRSF" id="PIRSF000521">
    <property type="entry name" value="Transaminase_4ab_Lys_Orn"/>
    <property type="match status" value="1"/>
</dbReference>
<dbReference type="GO" id="GO:0030170">
    <property type="term" value="F:pyridoxal phosphate binding"/>
    <property type="evidence" value="ECO:0007669"/>
    <property type="project" value="InterPro"/>
</dbReference>
<evidence type="ECO:0000313" key="7">
    <source>
        <dbReference type="EMBL" id="SDD96631.1"/>
    </source>
</evidence>
<dbReference type="Pfam" id="PF00202">
    <property type="entry name" value="Aminotran_3"/>
    <property type="match status" value="1"/>
</dbReference>
<name>A0A1G6Z261_9PROT</name>
<evidence type="ECO:0000256" key="5">
    <source>
        <dbReference type="ARBA" id="ARBA00022898"/>
    </source>
</evidence>
<dbReference type="AlphaFoldDB" id="A0A1G6Z261"/>
<dbReference type="InterPro" id="IPR015421">
    <property type="entry name" value="PyrdxlP-dep_Trfase_major"/>
</dbReference>
<dbReference type="GO" id="GO:0009448">
    <property type="term" value="P:gamma-aminobutyric acid metabolic process"/>
    <property type="evidence" value="ECO:0007669"/>
    <property type="project" value="TreeGrafter"/>
</dbReference>
<evidence type="ECO:0000256" key="3">
    <source>
        <dbReference type="ARBA" id="ARBA00022576"/>
    </source>
</evidence>
<dbReference type="InterPro" id="IPR005814">
    <property type="entry name" value="Aminotrans_3"/>
</dbReference>
<dbReference type="PROSITE" id="PS00600">
    <property type="entry name" value="AA_TRANSFER_CLASS_3"/>
    <property type="match status" value="1"/>
</dbReference>
<dbReference type="InterPro" id="IPR015422">
    <property type="entry name" value="PyrdxlP-dep_Trfase_small"/>
</dbReference>
<reference evidence="7 8" key="1">
    <citation type="submission" date="2016-10" db="EMBL/GenBank/DDBJ databases">
        <authorList>
            <person name="de Groot N.N."/>
        </authorList>
    </citation>
    <scope>NUCLEOTIDE SEQUENCE [LARGE SCALE GENOMIC DNA]</scope>
    <source>
        <strain evidence="7 8">ATCC 700224</strain>
    </source>
</reference>
<dbReference type="STRING" id="69960.SAMN05421720_102218"/>
<evidence type="ECO:0000256" key="4">
    <source>
        <dbReference type="ARBA" id="ARBA00022679"/>
    </source>
</evidence>
<dbReference type="OrthoDB" id="9801834at2"/>
<dbReference type="FunFam" id="3.40.640.10:FF:000014">
    <property type="entry name" value="Adenosylmethionine-8-amino-7-oxononanoate aminotransferase, probable"/>
    <property type="match status" value="1"/>
</dbReference>
<evidence type="ECO:0000256" key="6">
    <source>
        <dbReference type="RuleBase" id="RU003560"/>
    </source>
</evidence>
<protein>
    <submittedName>
        <fullName evidence="7">4-aminobutyrate---pyruvate transaminase</fullName>
    </submittedName>
</protein>
<comment type="similarity">
    <text evidence="2 6">Belongs to the class-III pyridoxal-phosphate-dependent aminotransferase family.</text>
</comment>
<keyword evidence="3" id="KW-0032">Aminotransferase</keyword>
<dbReference type="Gene3D" id="3.40.640.10">
    <property type="entry name" value="Type I PLP-dependent aspartate aminotransferase-like (Major domain)"/>
    <property type="match status" value="1"/>
</dbReference>
<dbReference type="Proteomes" id="UP000199412">
    <property type="component" value="Unassembled WGS sequence"/>
</dbReference>
<dbReference type="NCBIfam" id="NF004767">
    <property type="entry name" value="PRK06105.1"/>
    <property type="match status" value="1"/>
</dbReference>